<organism evidence="3 4">
    <name type="scientific">Ruminococcus bicirculans</name>
    <name type="common">ex Wegman et al. 2014</name>
    <dbReference type="NCBI Taxonomy" id="1160721"/>
    <lineage>
        <taxon>Bacteria</taxon>
        <taxon>Bacillati</taxon>
        <taxon>Bacillota</taxon>
        <taxon>Clostridia</taxon>
        <taxon>Eubacteriales</taxon>
        <taxon>Oscillospiraceae</taxon>
        <taxon>Ruminococcus</taxon>
    </lineage>
</organism>
<dbReference type="Gene3D" id="3.40.50.300">
    <property type="entry name" value="P-loop containing nucleotide triphosphate hydrolases"/>
    <property type="match status" value="1"/>
</dbReference>
<dbReference type="EMBL" id="JAQMLU010000001">
    <property type="protein sequence ID" value="MDB8749134.1"/>
    <property type="molecule type" value="Genomic_DNA"/>
</dbReference>
<dbReference type="SUPFAM" id="SSF56300">
    <property type="entry name" value="Metallo-dependent phosphatases"/>
    <property type="match status" value="1"/>
</dbReference>
<gene>
    <name evidence="3" type="ORF">PNW00_01560</name>
</gene>
<dbReference type="Proteomes" id="UP001213042">
    <property type="component" value="Unassembled WGS sequence"/>
</dbReference>
<dbReference type="GO" id="GO:0016787">
    <property type="term" value="F:hydrolase activity"/>
    <property type="evidence" value="ECO:0007669"/>
    <property type="project" value="InterPro"/>
</dbReference>
<dbReference type="RefSeq" id="WP_195220362.1">
    <property type="nucleotide sequence ID" value="NZ_JADMWL010000001.1"/>
</dbReference>
<dbReference type="PANTHER" id="PTHR31302:SF0">
    <property type="entry name" value="TRANSMEMBRANE PROTEIN WITH METALLOPHOSPHOESTERASE DOMAIN"/>
    <property type="match status" value="1"/>
</dbReference>
<dbReference type="Pfam" id="PF24406">
    <property type="entry name" value="nSTAND_NTPase4"/>
    <property type="match status" value="1"/>
</dbReference>
<protein>
    <submittedName>
        <fullName evidence="3">Metallophosphoesterase</fullName>
    </submittedName>
</protein>
<dbReference type="SUPFAM" id="SSF52540">
    <property type="entry name" value="P-loop containing nucleoside triphosphate hydrolases"/>
    <property type="match status" value="1"/>
</dbReference>
<feature type="domain" description="STAND NTPase 4 small alpha/beta" evidence="2">
    <location>
        <begin position="616"/>
        <end position="675"/>
    </location>
</feature>
<dbReference type="AlphaFoldDB" id="A0AAW6EBF6"/>
<sequence>MKDKETIVFLHLSDIHIGKEKDISDEHIRKIVDSLKSYKSINIKNVIIILSGDITYSGDASQFSNAKKLIGSLLVSLNKVFKCSCTVLAVPGNHDVNHAGSPLNVTLLKDNKYSECEVGEYNKLNSFYNFARLNKCFEHSEIYYDIRRLSIGNCKIKVNLINNGIFSTCDEYKGLLYLPNDYIDKLSDREDADFVISIMHHAPDYYRDDIKNRVEDTIVKNSDILFHGHEHYNYSKQTSFNGSDCTVIQSGGCLCNNGNWDDSSYLVGLLDTESLKYEYYKYTWNSSAKQYEHDSGKKAQVKPQKPDLKITEDFQEFIHDDNEEKYYVFPSIIYHGNKSTENFLIETSSYFEEELQKHRYSIIVGAGNVGKTTLLKNLFSSFAKSHYVLYASPEKLLEKSKHKRQNIDKLIKALFEDIYGSSKSEWQAFEQSDTTDCIFMLDDFEQIDGINISNFFKSLSGRFGTIIITNTRIIDFDTSIINIDEKETIAKFEIKAPVGHKRREIIRAVALDKADDKSEQNIENIVKQVDRIIKTQLNIIPPEPYYIIQMAENFMNHVGEAIYKSTNAFSKVFEANLTNKIDDALKTNTKNRNITVDLMYVIFRKIAYYIHFNKAYPVKRCEIGKIIKEYNAEYGNNLETEDIINIAKTAKIISDTEESREEYRFRNKSILAYFVAKEIVARKDVAGLEDVINKACINICTDILLFVIYLTDETSILSQIMSSINRTVVEDTSWDEFSIPNKVPMFIKTSNQLSVNTKSINKKEEKKQIERSEETVEESMVKEFKIRDIYDWDDSIIDEYNNKLFRMMSLLQIIAKSLPCFEHL</sequence>
<evidence type="ECO:0000259" key="1">
    <source>
        <dbReference type="Pfam" id="PF00149"/>
    </source>
</evidence>
<proteinExistence type="predicted"/>
<dbReference type="InterPro" id="IPR004843">
    <property type="entry name" value="Calcineurin-like_PHP"/>
</dbReference>
<name>A0AAW6EBF6_9FIRM</name>
<dbReference type="PANTHER" id="PTHR31302">
    <property type="entry name" value="TRANSMEMBRANE PROTEIN WITH METALLOPHOSPHOESTERASE DOMAIN-RELATED"/>
    <property type="match status" value="1"/>
</dbReference>
<accession>A0AAW6EBF6</accession>
<dbReference type="Pfam" id="PF00149">
    <property type="entry name" value="Metallophos"/>
    <property type="match status" value="1"/>
</dbReference>
<comment type="caution">
    <text evidence="3">The sequence shown here is derived from an EMBL/GenBank/DDBJ whole genome shotgun (WGS) entry which is preliminary data.</text>
</comment>
<evidence type="ECO:0000313" key="3">
    <source>
        <dbReference type="EMBL" id="MDB8749134.1"/>
    </source>
</evidence>
<reference evidence="3" key="1">
    <citation type="submission" date="2023-01" db="EMBL/GenBank/DDBJ databases">
        <title>Human gut microbiome strain richness.</title>
        <authorList>
            <person name="Chen-Liaw A."/>
        </authorList>
    </citation>
    <scope>NUCLEOTIDE SEQUENCE</scope>
    <source>
        <strain evidence="3">D43st1_D9_D43t1_170807</strain>
    </source>
</reference>
<dbReference type="InterPro" id="IPR027417">
    <property type="entry name" value="P-loop_NTPase"/>
</dbReference>
<dbReference type="Gene3D" id="3.60.21.10">
    <property type="match status" value="1"/>
</dbReference>
<dbReference type="InterPro" id="IPR029052">
    <property type="entry name" value="Metallo-depent_PP-like"/>
</dbReference>
<evidence type="ECO:0000313" key="4">
    <source>
        <dbReference type="Proteomes" id="UP001213042"/>
    </source>
</evidence>
<dbReference type="InterPro" id="IPR051158">
    <property type="entry name" value="Metallophosphoesterase_sf"/>
</dbReference>
<dbReference type="InterPro" id="IPR057123">
    <property type="entry name" value="STAND_NTPase4_dom"/>
</dbReference>
<feature type="domain" description="Calcineurin-like phosphoesterase" evidence="1">
    <location>
        <begin position="8"/>
        <end position="232"/>
    </location>
</feature>
<evidence type="ECO:0000259" key="2">
    <source>
        <dbReference type="Pfam" id="PF24406"/>
    </source>
</evidence>